<dbReference type="AlphaFoldDB" id="W1NQ17"/>
<dbReference type="EMBL" id="KI396312">
    <property type="protein sequence ID" value="ERM97493.1"/>
    <property type="molecule type" value="Genomic_DNA"/>
</dbReference>
<gene>
    <name evidence="1" type="ORF">AMTR_s00125p00106050</name>
</gene>
<evidence type="ECO:0000313" key="1">
    <source>
        <dbReference type="EMBL" id="ERM97493.1"/>
    </source>
</evidence>
<sequence>MDFIPARIPNLNKGCINYFETIEYSDYVMPKGKEGHSASGFAQFLSCFVLGKVQFDYDGRRSPKSKEIKFRKAQTIDSKHNPMNETKVEAPVVDFDISGSISTRGVSDHSELTDRQYLDACMLPLPTGGSLWEWESLHTRALDEHKLTLARLTYRPKDAPEFAKRT</sequence>
<keyword evidence="2" id="KW-1185">Reference proteome</keyword>
<dbReference type="HOGENOM" id="CLU_1604970_0_0_1"/>
<proteinExistence type="predicted"/>
<reference evidence="2" key="1">
    <citation type="journal article" date="2013" name="Science">
        <title>The Amborella genome and the evolution of flowering plants.</title>
        <authorList>
            <consortium name="Amborella Genome Project"/>
        </authorList>
    </citation>
    <scope>NUCLEOTIDE SEQUENCE [LARGE SCALE GENOMIC DNA]</scope>
</reference>
<accession>W1NQ17</accession>
<organism evidence="1 2">
    <name type="scientific">Amborella trichopoda</name>
    <dbReference type="NCBI Taxonomy" id="13333"/>
    <lineage>
        <taxon>Eukaryota</taxon>
        <taxon>Viridiplantae</taxon>
        <taxon>Streptophyta</taxon>
        <taxon>Embryophyta</taxon>
        <taxon>Tracheophyta</taxon>
        <taxon>Spermatophyta</taxon>
        <taxon>Magnoliopsida</taxon>
        <taxon>Amborellales</taxon>
        <taxon>Amborellaceae</taxon>
        <taxon>Amborella</taxon>
    </lineage>
</organism>
<evidence type="ECO:0000313" key="2">
    <source>
        <dbReference type="Proteomes" id="UP000017836"/>
    </source>
</evidence>
<dbReference type="Proteomes" id="UP000017836">
    <property type="component" value="Unassembled WGS sequence"/>
</dbReference>
<name>W1NQ17_AMBTC</name>
<protein>
    <submittedName>
        <fullName evidence="1">Uncharacterized protein</fullName>
    </submittedName>
</protein>
<dbReference type="Gramene" id="ERM97493">
    <property type="protein sequence ID" value="ERM97493"/>
    <property type="gene ID" value="AMTR_s00125p00106050"/>
</dbReference>